<keyword evidence="1" id="KW-0732">Signal</keyword>
<dbReference type="OrthoDB" id="5295757at2"/>
<dbReference type="AlphaFoldDB" id="A0A1I7F3I5"/>
<accession>A0A1I7F3I5</accession>
<reference evidence="2 3" key="1">
    <citation type="submission" date="2016-10" db="EMBL/GenBank/DDBJ databases">
        <authorList>
            <person name="de Groot N.N."/>
        </authorList>
    </citation>
    <scope>NUCLEOTIDE SEQUENCE [LARGE SCALE GENOMIC DNA]</scope>
    <source>
        <strain evidence="2 3">Nm24</strain>
    </source>
</reference>
<dbReference type="Pfam" id="PF03843">
    <property type="entry name" value="Slp"/>
    <property type="match status" value="1"/>
</dbReference>
<feature type="signal peptide" evidence="1">
    <location>
        <begin position="1"/>
        <end position="20"/>
    </location>
</feature>
<gene>
    <name evidence="2" type="ORF">SAMN05216339_101265</name>
</gene>
<keyword evidence="2" id="KW-0449">Lipoprotein</keyword>
<feature type="chain" id="PRO_5010378317" evidence="1">
    <location>
        <begin position="21"/>
        <end position="186"/>
    </location>
</feature>
<evidence type="ECO:0000256" key="1">
    <source>
        <dbReference type="SAM" id="SignalP"/>
    </source>
</evidence>
<organism evidence="2 3">
    <name type="scientific">Nitrosomonas eutropha</name>
    <dbReference type="NCBI Taxonomy" id="916"/>
    <lineage>
        <taxon>Bacteria</taxon>
        <taxon>Pseudomonadati</taxon>
        <taxon>Pseudomonadota</taxon>
        <taxon>Betaproteobacteria</taxon>
        <taxon>Nitrosomonadales</taxon>
        <taxon>Nitrosomonadaceae</taxon>
        <taxon>Nitrosomonas</taxon>
    </lineage>
</organism>
<dbReference type="InterPro" id="IPR004658">
    <property type="entry name" value="OMP_Slp"/>
</dbReference>
<dbReference type="PROSITE" id="PS51257">
    <property type="entry name" value="PROKAR_LIPOPROTEIN"/>
    <property type="match status" value="1"/>
</dbReference>
<dbReference type="RefSeq" id="WP_074926277.1">
    <property type="nucleotide sequence ID" value="NZ_FPBL01000001.1"/>
</dbReference>
<proteinExistence type="predicted"/>
<dbReference type="GO" id="GO:0019867">
    <property type="term" value="C:outer membrane"/>
    <property type="evidence" value="ECO:0007669"/>
    <property type="project" value="InterPro"/>
</dbReference>
<sequence length="186" mass="21427">MKPRALPHLLLFCSAFLLSACTSMPPEIRNFPAVNTPYHLINQNVDSYKDASVRWGGTVIEVENEANSSLMQILFYPLDRNGYPQTDKSGEGRFAVETSEFLDPAIFTKGTEVTVTGSVKGNVERTVGNKTIHIPLITAKAIHLWPQAYREDNMYWNSRYRYGPYPGYYGYPSFYNGYYRPYRLWW</sequence>
<dbReference type="PANTHER" id="PTHR37530">
    <property type="entry name" value="OUTER MEMBRANE PROTEIN SLP"/>
    <property type="match status" value="1"/>
</dbReference>
<name>A0A1I7F3I5_9PROT</name>
<evidence type="ECO:0000313" key="3">
    <source>
        <dbReference type="Proteomes" id="UP000183926"/>
    </source>
</evidence>
<protein>
    <submittedName>
        <fullName evidence="2">Outer membrane lipoprotein</fullName>
    </submittedName>
</protein>
<evidence type="ECO:0000313" key="2">
    <source>
        <dbReference type="EMBL" id="SFU30742.1"/>
    </source>
</evidence>
<dbReference type="EMBL" id="FPBL01000001">
    <property type="protein sequence ID" value="SFU30742.1"/>
    <property type="molecule type" value="Genomic_DNA"/>
</dbReference>
<dbReference type="PANTHER" id="PTHR37530:SF1">
    <property type="entry name" value="OUTER MEMBRANE PROTEIN SLP"/>
    <property type="match status" value="1"/>
</dbReference>
<dbReference type="Proteomes" id="UP000183926">
    <property type="component" value="Unassembled WGS sequence"/>
</dbReference>
<dbReference type="PIRSF" id="PIRSF004982">
    <property type="entry name" value="SlP"/>
    <property type="match status" value="1"/>
</dbReference>